<dbReference type="SUPFAM" id="SSF51306">
    <property type="entry name" value="LexA/Signal peptidase"/>
    <property type="match status" value="1"/>
</dbReference>
<dbReference type="InterPro" id="IPR000223">
    <property type="entry name" value="Pept_S26A_signal_pept_1"/>
</dbReference>
<evidence type="ECO:0000256" key="2">
    <source>
        <dbReference type="ARBA" id="ARBA00009370"/>
    </source>
</evidence>
<comment type="caution">
    <text evidence="7">The sequence shown here is derived from an EMBL/GenBank/DDBJ whole genome shotgun (WGS) entry which is preliminary data.</text>
</comment>
<proteinExistence type="inferred from homology"/>
<protein>
    <recommendedName>
        <fullName evidence="5">Signal peptidase I</fullName>
        <ecNumber evidence="5">3.4.21.89</ecNumber>
    </recommendedName>
</protein>
<evidence type="ECO:0000259" key="6">
    <source>
        <dbReference type="Pfam" id="PF10502"/>
    </source>
</evidence>
<evidence type="ECO:0000256" key="1">
    <source>
        <dbReference type="ARBA" id="ARBA00004401"/>
    </source>
</evidence>
<feature type="domain" description="Peptidase S26" evidence="6">
    <location>
        <begin position="17"/>
        <end position="176"/>
    </location>
</feature>
<dbReference type="EMBL" id="BAAANY010000010">
    <property type="protein sequence ID" value="GAA1682106.1"/>
    <property type="molecule type" value="Genomic_DNA"/>
</dbReference>
<dbReference type="Pfam" id="PF10502">
    <property type="entry name" value="Peptidase_S26"/>
    <property type="match status" value="1"/>
</dbReference>
<dbReference type="PROSITE" id="PS00501">
    <property type="entry name" value="SPASE_I_1"/>
    <property type="match status" value="1"/>
</dbReference>
<keyword evidence="5" id="KW-1133">Transmembrane helix</keyword>
<dbReference type="PANTHER" id="PTHR43390:SF1">
    <property type="entry name" value="CHLOROPLAST PROCESSING PEPTIDASE"/>
    <property type="match status" value="1"/>
</dbReference>
<evidence type="ECO:0000256" key="4">
    <source>
        <dbReference type="ARBA" id="ARBA00022801"/>
    </source>
</evidence>
<keyword evidence="5" id="KW-0812">Transmembrane</keyword>
<name>A0ABP4T4B2_9ACTN</name>
<dbReference type="NCBIfam" id="TIGR02227">
    <property type="entry name" value="sigpep_I_bact"/>
    <property type="match status" value="1"/>
</dbReference>
<comment type="catalytic activity">
    <reaction evidence="5">
        <text>Cleavage of hydrophobic, N-terminal signal or leader sequences from secreted and periplasmic proteins.</text>
        <dbReference type="EC" id="3.4.21.89"/>
    </reaction>
</comment>
<dbReference type="InterPro" id="IPR019533">
    <property type="entry name" value="Peptidase_S26"/>
</dbReference>
<feature type="transmembrane region" description="Helical" evidence="5">
    <location>
        <begin position="7"/>
        <end position="33"/>
    </location>
</feature>
<evidence type="ECO:0000256" key="3">
    <source>
        <dbReference type="ARBA" id="ARBA00022670"/>
    </source>
</evidence>
<evidence type="ECO:0000313" key="7">
    <source>
        <dbReference type="EMBL" id="GAA1682106.1"/>
    </source>
</evidence>
<accession>A0ABP4T4B2</accession>
<keyword evidence="5" id="KW-0472">Membrane</keyword>
<dbReference type="Gene3D" id="2.10.109.10">
    <property type="entry name" value="Umud Fragment, subunit A"/>
    <property type="match status" value="1"/>
</dbReference>
<dbReference type="CDD" id="cd06530">
    <property type="entry name" value="S26_SPase_I"/>
    <property type="match status" value="1"/>
</dbReference>
<gene>
    <name evidence="7" type="ORF">GCM10009765_34080</name>
</gene>
<organism evidence="7 8">
    <name type="scientific">Fodinicola feengrottensis</name>
    <dbReference type="NCBI Taxonomy" id="435914"/>
    <lineage>
        <taxon>Bacteria</taxon>
        <taxon>Bacillati</taxon>
        <taxon>Actinomycetota</taxon>
        <taxon>Actinomycetes</taxon>
        <taxon>Mycobacteriales</taxon>
        <taxon>Fodinicola</taxon>
    </lineage>
</organism>
<keyword evidence="3 5" id="KW-0645">Protease</keyword>
<dbReference type="InterPro" id="IPR019756">
    <property type="entry name" value="Pept_S26A_signal_pept_1_Ser-AS"/>
</dbReference>
<dbReference type="PANTHER" id="PTHR43390">
    <property type="entry name" value="SIGNAL PEPTIDASE I"/>
    <property type="match status" value="1"/>
</dbReference>
<dbReference type="RefSeq" id="WP_344311247.1">
    <property type="nucleotide sequence ID" value="NZ_BAAANY010000010.1"/>
</dbReference>
<comment type="subcellular location">
    <subcellularLocation>
        <location evidence="1">Cell membrane</location>
        <topology evidence="1">Single-pass type II membrane protein</topology>
    </subcellularLocation>
    <subcellularLocation>
        <location evidence="5">Membrane</location>
        <topology evidence="5">Single-pass type II membrane protein</topology>
    </subcellularLocation>
</comment>
<sequence length="196" mass="20997">MAATRRWALGVLIVACVVMLVVVAAVVGGLASYRAFTVLSASMGPTLQLNDRILVRKQAGAAQRGEIVIFTAPPSWGVSAQESTFPKRVIGIGGDHVKCCDAAGKVSVNGYALTELYLYPVDVPSMVPFDVRVPKDRIFLLGDHRPISGDSRFHLDDSSGTVPVASVIGPVWRIYWPLSRASSLPVPDVFSHVPSQ</sequence>
<dbReference type="Proteomes" id="UP001500618">
    <property type="component" value="Unassembled WGS sequence"/>
</dbReference>
<reference evidence="8" key="1">
    <citation type="journal article" date="2019" name="Int. J. Syst. Evol. Microbiol.">
        <title>The Global Catalogue of Microorganisms (GCM) 10K type strain sequencing project: providing services to taxonomists for standard genome sequencing and annotation.</title>
        <authorList>
            <consortium name="The Broad Institute Genomics Platform"/>
            <consortium name="The Broad Institute Genome Sequencing Center for Infectious Disease"/>
            <person name="Wu L."/>
            <person name="Ma J."/>
        </authorList>
    </citation>
    <scope>NUCLEOTIDE SEQUENCE [LARGE SCALE GENOMIC DNA]</scope>
    <source>
        <strain evidence="8">JCM 14718</strain>
    </source>
</reference>
<keyword evidence="8" id="KW-1185">Reference proteome</keyword>
<evidence type="ECO:0000313" key="8">
    <source>
        <dbReference type="Proteomes" id="UP001500618"/>
    </source>
</evidence>
<dbReference type="PRINTS" id="PR00727">
    <property type="entry name" value="LEADERPTASE"/>
</dbReference>
<dbReference type="InterPro" id="IPR036286">
    <property type="entry name" value="LexA/Signal_pep-like_sf"/>
</dbReference>
<evidence type="ECO:0000256" key="5">
    <source>
        <dbReference type="RuleBase" id="RU362042"/>
    </source>
</evidence>
<comment type="similarity">
    <text evidence="2 5">Belongs to the peptidase S26 family.</text>
</comment>
<keyword evidence="4 5" id="KW-0378">Hydrolase</keyword>
<dbReference type="EC" id="3.4.21.89" evidence="5"/>